<dbReference type="InterPro" id="IPR011324">
    <property type="entry name" value="Cytotoxic_necrot_fac-like_cat"/>
</dbReference>
<evidence type="ECO:0000256" key="9">
    <source>
        <dbReference type="ARBA" id="ARBA00049893"/>
    </source>
</evidence>
<dbReference type="EMBL" id="UOEJ01000049">
    <property type="protein sequence ID" value="VAV93674.1"/>
    <property type="molecule type" value="Genomic_DNA"/>
</dbReference>
<comment type="catalytic activity">
    <reaction evidence="9">
        <text>S-methyl-5'-thioadenosine + phosphate = 5-(methylsulfanyl)-alpha-D-ribose 1-phosphate + adenine</text>
        <dbReference type="Rhea" id="RHEA:11852"/>
        <dbReference type="ChEBI" id="CHEBI:16708"/>
        <dbReference type="ChEBI" id="CHEBI:17509"/>
        <dbReference type="ChEBI" id="CHEBI:43474"/>
        <dbReference type="ChEBI" id="CHEBI:58533"/>
        <dbReference type="EC" id="2.4.2.28"/>
    </reaction>
    <physiologicalReaction direction="left-to-right" evidence="9">
        <dbReference type="Rhea" id="RHEA:11853"/>
    </physiologicalReaction>
</comment>
<dbReference type="InterPro" id="IPR003730">
    <property type="entry name" value="Cu_polyphenol_OxRdtase"/>
</dbReference>
<dbReference type="SUPFAM" id="SSF64438">
    <property type="entry name" value="CNF1/YfiH-like putative cysteine hydrolases"/>
    <property type="match status" value="1"/>
</dbReference>
<dbReference type="PANTHER" id="PTHR30616:SF2">
    <property type="entry name" value="PURINE NUCLEOSIDE PHOSPHORYLASE LACC1"/>
    <property type="match status" value="1"/>
</dbReference>
<dbReference type="CDD" id="cd16833">
    <property type="entry name" value="YfiH"/>
    <property type="match status" value="1"/>
</dbReference>
<evidence type="ECO:0000313" key="10">
    <source>
        <dbReference type="EMBL" id="VAV93674.1"/>
    </source>
</evidence>
<dbReference type="AlphaFoldDB" id="A0A3B0RJQ0"/>
<comment type="catalytic activity">
    <reaction evidence="8">
        <text>adenosine + phosphate = alpha-D-ribose 1-phosphate + adenine</text>
        <dbReference type="Rhea" id="RHEA:27642"/>
        <dbReference type="ChEBI" id="CHEBI:16335"/>
        <dbReference type="ChEBI" id="CHEBI:16708"/>
        <dbReference type="ChEBI" id="CHEBI:43474"/>
        <dbReference type="ChEBI" id="CHEBI:57720"/>
        <dbReference type="EC" id="2.4.2.1"/>
    </reaction>
    <physiologicalReaction direction="left-to-right" evidence="8">
        <dbReference type="Rhea" id="RHEA:27643"/>
    </physiologicalReaction>
</comment>
<dbReference type="GO" id="GO:0016787">
    <property type="term" value="F:hydrolase activity"/>
    <property type="evidence" value="ECO:0007669"/>
    <property type="project" value="UniProtKB-KW"/>
</dbReference>
<sequence length="256" mass="28486">MFQITCPDLMKFENIRHGFFGRRGGHSAGIYQSLNCGTGSDDQPENIKKNRQAVLSSLGSRSGKLYGLYQIHSNIVHYLESPPDENIILRGDAMVTGQKNMALGILTADCIPVLLADPANEIIAAAHGGWKGVLSGILENTVQTMCDKGAERSNIIAVTGPCIAQENYEVGPEFHANFMKEDNHYQRFFINSPKQGHHYFDLKEFSHHRLKACGIENTTILPHDTYAGKADFFSYRRATHRGDADYGRQISVIMLL</sequence>
<evidence type="ECO:0000256" key="6">
    <source>
        <dbReference type="ARBA" id="ARBA00022833"/>
    </source>
</evidence>
<evidence type="ECO:0000256" key="3">
    <source>
        <dbReference type="ARBA" id="ARBA00022679"/>
    </source>
</evidence>
<organism evidence="10">
    <name type="scientific">hydrothermal vent metagenome</name>
    <dbReference type="NCBI Taxonomy" id="652676"/>
    <lineage>
        <taxon>unclassified sequences</taxon>
        <taxon>metagenomes</taxon>
        <taxon>ecological metagenomes</taxon>
    </lineage>
</organism>
<name>A0A3B0RJQ0_9ZZZZ</name>
<reference evidence="10" key="1">
    <citation type="submission" date="2018-06" db="EMBL/GenBank/DDBJ databases">
        <authorList>
            <person name="Zhirakovskaya E."/>
        </authorList>
    </citation>
    <scope>NUCLEOTIDE SEQUENCE</scope>
</reference>
<evidence type="ECO:0000256" key="5">
    <source>
        <dbReference type="ARBA" id="ARBA00022801"/>
    </source>
</evidence>
<comment type="catalytic activity">
    <reaction evidence="1">
        <text>inosine + phosphate = alpha-D-ribose 1-phosphate + hypoxanthine</text>
        <dbReference type="Rhea" id="RHEA:27646"/>
        <dbReference type="ChEBI" id="CHEBI:17368"/>
        <dbReference type="ChEBI" id="CHEBI:17596"/>
        <dbReference type="ChEBI" id="CHEBI:43474"/>
        <dbReference type="ChEBI" id="CHEBI:57720"/>
        <dbReference type="EC" id="2.4.2.1"/>
    </reaction>
    <physiologicalReaction direction="left-to-right" evidence="1">
        <dbReference type="Rhea" id="RHEA:27647"/>
    </physiologicalReaction>
</comment>
<dbReference type="Pfam" id="PF02578">
    <property type="entry name" value="Cu-oxidase_4"/>
    <property type="match status" value="1"/>
</dbReference>
<proteinExistence type="inferred from homology"/>
<dbReference type="NCBIfam" id="TIGR00726">
    <property type="entry name" value="peptidoglycan editing factor PgeF"/>
    <property type="match status" value="1"/>
</dbReference>
<keyword evidence="4" id="KW-0479">Metal-binding</keyword>
<gene>
    <name evidence="10" type="ORF">MNBD_ALPHA01-2064</name>
</gene>
<keyword evidence="5" id="KW-0378">Hydrolase</keyword>
<comment type="similarity">
    <text evidence="2">Belongs to the purine nucleoside phosphorylase YfiH/LACC1 family.</text>
</comment>
<keyword evidence="6" id="KW-0862">Zinc</keyword>
<evidence type="ECO:0000256" key="2">
    <source>
        <dbReference type="ARBA" id="ARBA00007353"/>
    </source>
</evidence>
<accession>A0A3B0RJQ0</accession>
<dbReference type="Gene3D" id="3.60.140.10">
    <property type="entry name" value="CNF1/YfiH-like putative cysteine hydrolases"/>
    <property type="match status" value="1"/>
</dbReference>
<evidence type="ECO:0000256" key="7">
    <source>
        <dbReference type="ARBA" id="ARBA00047989"/>
    </source>
</evidence>
<protein>
    <submittedName>
        <fullName evidence="10">FIG00003370: Multicopper polyphenol oxidase</fullName>
    </submittedName>
</protein>
<dbReference type="GO" id="GO:0005507">
    <property type="term" value="F:copper ion binding"/>
    <property type="evidence" value="ECO:0007669"/>
    <property type="project" value="TreeGrafter"/>
</dbReference>
<keyword evidence="3" id="KW-0808">Transferase</keyword>
<dbReference type="InterPro" id="IPR038371">
    <property type="entry name" value="Cu_polyphenol_OxRdtase_sf"/>
</dbReference>
<dbReference type="PANTHER" id="PTHR30616">
    <property type="entry name" value="UNCHARACTERIZED PROTEIN YFIH"/>
    <property type="match status" value="1"/>
</dbReference>
<evidence type="ECO:0000256" key="1">
    <source>
        <dbReference type="ARBA" id="ARBA00000553"/>
    </source>
</evidence>
<evidence type="ECO:0000256" key="4">
    <source>
        <dbReference type="ARBA" id="ARBA00022723"/>
    </source>
</evidence>
<dbReference type="GO" id="GO:0017061">
    <property type="term" value="F:S-methyl-5-thioadenosine phosphorylase activity"/>
    <property type="evidence" value="ECO:0007669"/>
    <property type="project" value="UniProtKB-EC"/>
</dbReference>
<evidence type="ECO:0000256" key="8">
    <source>
        <dbReference type="ARBA" id="ARBA00048968"/>
    </source>
</evidence>
<comment type="catalytic activity">
    <reaction evidence="7">
        <text>adenosine + H2O + H(+) = inosine + NH4(+)</text>
        <dbReference type="Rhea" id="RHEA:24408"/>
        <dbReference type="ChEBI" id="CHEBI:15377"/>
        <dbReference type="ChEBI" id="CHEBI:15378"/>
        <dbReference type="ChEBI" id="CHEBI:16335"/>
        <dbReference type="ChEBI" id="CHEBI:17596"/>
        <dbReference type="ChEBI" id="CHEBI:28938"/>
        <dbReference type="EC" id="3.5.4.4"/>
    </reaction>
    <physiologicalReaction direction="left-to-right" evidence="7">
        <dbReference type="Rhea" id="RHEA:24409"/>
    </physiologicalReaction>
</comment>